<dbReference type="Gene3D" id="2.120.10.30">
    <property type="entry name" value="TolB, C-terminal domain"/>
    <property type="match status" value="1"/>
</dbReference>
<dbReference type="PANTHER" id="PTHR13833">
    <property type="match status" value="1"/>
</dbReference>
<feature type="compositionally biased region" description="Basic residues" evidence="1">
    <location>
        <begin position="433"/>
        <end position="447"/>
    </location>
</feature>
<evidence type="ECO:0008006" key="5">
    <source>
        <dbReference type="Google" id="ProtNLM"/>
    </source>
</evidence>
<evidence type="ECO:0000256" key="1">
    <source>
        <dbReference type="SAM" id="MobiDB-lite"/>
    </source>
</evidence>
<reference evidence="3 4" key="1">
    <citation type="journal article" date="2018" name="Science">
        <title>The opium poppy genome and morphinan production.</title>
        <authorList>
            <person name="Guo L."/>
            <person name="Winzer T."/>
            <person name="Yang X."/>
            <person name="Li Y."/>
            <person name="Ning Z."/>
            <person name="He Z."/>
            <person name="Teodor R."/>
            <person name="Lu Y."/>
            <person name="Bowser T.A."/>
            <person name="Graham I.A."/>
            <person name="Ye K."/>
        </authorList>
    </citation>
    <scope>NUCLEOTIDE SEQUENCE [LARGE SCALE GENOMIC DNA]</scope>
    <source>
        <strain evidence="4">cv. HN1</strain>
        <tissue evidence="3">Leaves</tissue>
    </source>
</reference>
<organism evidence="3 4">
    <name type="scientific">Papaver somniferum</name>
    <name type="common">Opium poppy</name>
    <dbReference type="NCBI Taxonomy" id="3469"/>
    <lineage>
        <taxon>Eukaryota</taxon>
        <taxon>Viridiplantae</taxon>
        <taxon>Streptophyta</taxon>
        <taxon>Embryophyta</taxon>
        <taxon>Tracheophyta</taxon>
        <taxon>Spermatophyta</taxon>
        <taxon>Magnoliopsida</taxon>
        <taxon>Ranunculales</taxon>
        <taxon>Papaveraceae</taxon>
        <taxon>Papaveroideae</taxon>
        <taxon>Papaver</taxon>
    </lineage>
</organism>
<dbReference type="OrthoDB" id="342730at2759"/>
<sequence length="514" mass="58100">MGKHGVALIFIFFVLFAGFSSVAAEAPVIIVSRFVSTALSPLIKWLWSLKSSNTKAAISGRSMVKFESGYNVETVFDGSKLGIEPYSVEVLPTGEVLVLDSASSNLYKISQPLSRYSRPKLIAGSADGYSGHVDGKPREARMSNPKGLTVDDRGNIYIADTTNMVIRKISDTGVTTIAGGNWGRGGGHIDGPSEDAKFSTDFDVFYVGSSCSLLVIDRGNQAIREIQLHDDDCANEYETDFPLGIVVLAAAVFFGYMLALLQRRVGSLFYSQRDPASYRNANFPASHYEKSLRPSSVRPPLIPNEYEENQEEGFFGSAWRLVSITGAVITEIIGGVFSFRKKAVNFQQEQYYFQQKQNLQNQWPLQESFVIPDEDEPPPSLEARTPRKSYPFMSKDTERSYPYRQSRGHQHSGWNSEFHPQQHEQYQLEQKLQHKQQQQKHHRHQHQQQHYPSGPRTVYEQSSETTKEIVFGAVQEQNERHEAVVIKAVDYGNPMYNHHNIHSRINYMTYNNGY</sequence>
<dbReference type="InterPro" id="IPR011042">
    <property type="entry name" value="6-blade_b-propeller_TolB-like"/>
</dbReference>
<name>A0A4Y7KBX2_PAPSO</name>
<feature type="chain" id="PRO_5021453682" description="NHL repeat-containing protein" evidence="2">
    <location>
        <begin position="25"/>
        <end position="514"/>
    </location>
</feature>
<dbReference type="EMBL" id="CM010721">
    <property type="protein sequence ID" value="RZC69832.1"/>
    <property type="molecule type" value="Genomic_DNA"/>
</dbReference>
<dbReference type="PANTHER" id="PTHR13833:SF57">
    <property type="entry name" value="NHL REPEAT PROTEIN"/>
    <property type="match status" value="1"/>
</dbReference>
<dbReference type="AlphaFoldDB" id="A0A4Y7KBX2"/>
<feature type="signal peptide" evidence="2">
    <location>
        <begin position="1"/>
        <end position="24"/>
    </location>
</feature>
<dbReference type="Proteomes" id="UP000316621">
    <property type="component" value="Chromosome 7"/>
</dbReference>
<accession>A0A4Y7KBX2</accession>
<keyword evidence="2" id="KW-0732">Signal</keyword>
<dbReference type="OMA" id="DSWPLHD"/>
<dbReference type="Gramene" id="RZC69832">
    <property type="protein sequence ID" value="RZC69832"/>
    <property type="gene ID" value="C5167_032957"/>
</dbReference>
<feature type="region of interest" description="Disordered" evidence="1">
    <location>
        <begin position="370"/>
        <end position="464"/>
    </location>
</feature>
<dbReference type="STRING" id="3469.A0A4Y7KBX2"/>
<evidence type="ECO:0000256" key="2">
    <source>
        <dbReference type="SAM" id="SignalP"/>
    </source>
</evidence>
<protein>
    <recommendedName>
        <fullName evidence="5">NHL repeat-containing protein</fullName>
    </recommendedName>
</protein>
<dbReference type="SUPFAM" id="SSF101898">
    <property type="entry name" value="NHL repeat"/>
    <property type="match status" value="1"/>
</dbReference>
<evidence type="ECO:0000313" key="4">
    <source>
        <dbReference type="Proteomes" id="UP000316621"/>
    </source>
</evidence>
<gene>
    <name evidence="3" type="ORF">C5167_032957</name>
</gene>
<keyword evidence="4" id="KW-1185">Reference proteome</keyword>
<evidence type="ECO:0000313" key="3">
    <source>
        <dbReference type="EMBL" id="RZC69832.1"/>
    </source>
</evidence>
<proteinExistence type="predicted"/>